<gene>
    <name evidence="1" type="ORF">DERF_013374</name>
</gene>
<reference evidence="1" key="1">
    <citation type="submission" date="2013-05" db="EMBL/GenBank/DDBJ databases">
        <authorList>
            <person name="Yim A.K.Y."/>
            <person name="Chan T.F."/>
            <person name="Ji K.M."/>
            <person name="Liu X.Y."/>
            <person name="Zhou J.W."/>
            <person name="Li R.Q."/>
            <person name="Yang K.Y."/>
            <person name="Li J."/>
            <person name="Li M."/>
            <person name="Law P.T.W."/>
            <person name="Wu Y.L."/>
            <person name="Cai Z.L."/>
            <person name="Qin H."/>
            <person name="Bao Y."/>
            <person name="Leung R.K.K."/>
            <person name="Ng P.K.S."/>
            <person name="Zou J."/>
            <person name="Zhong X.J."/>
            <person name="Ran P.X."/>
            <person name="Zhong N.S."/>
            <person name="Liu Z.G."/>
            <person name="Tsui S.K.W."/>
        </authorList>
    </citation>
    <scope>NUCLEOTIDE SEQUENCE</scope>
    <source>
        <strain evidence="1">Derf</strain>
        <tissue evidence="1">Whole organism</tissue>
    </source>
</reference>
<protein>
    <submittedName>
        <fullName evidence="1">Uncharacterized protein</fullName>
    </submittedName>
</protein>
<accession>A0A922HLV0</accession>
<evidence type="ECO:0000313" key="2">
    <source>
        <dbReference type="Proteomes" id="UP000790347"/>
    </source>
</evidence>
<dbReference type="AlphaFoldDB" id="A0A922HLV0"/>
<dbReference type="EMBL" id="ASGP02000007">
    <property type="protein sequence ID" value="KAH9497379.1"/>
    <property type="molecule type" value="Genomic_DNA"/>
</dbReference>
<reference evidence="1" key="2">
    <citation type="journal article" date="2022" name="Res Sq">
        <title>Comparative Genomics Reveals Insights into the Divergent Evolution of Astigmatic Mites and Household Pest Adaptations.</title>
        <authorList>
            <person name="Xiong Q."/>
            <person name="Wan A.T.-Y."/>
            <person name="Liu X.-Y."/>
            <person name="Fung C.S.-H."/>
            <person name="Xiao X."/>
            <person name="Malainual N."/>
            <person name="Hou J."/>
            <person name="Wang L."/>
            <person name="Wang M."/>
            <person name="Yang K."/>
            <person name="Cui Y."/>
            <person name="Leung E."/>
            <person name="Nong W."/>
            <person name="Shin S.-K."/>
            <person name="Au S."/>
            <person name="Jeong K.Y."/>
            <person name="Chew F.T."/>
            <person name="Hui J."/>
            <person name="Leung T.F."/>
            <person name="Tungtrongchitr A."/>
            <person name="Zhong N."/>
            <person name="Liu Z."/>
            <person name="Tsui S."/>
        </authorList>
    </citation>
    <scope>NUCLEOTIDE SEQUENCE</scope>
    <source>
        <strain evidence="1">Derf</strain>
        <tissue evidence="1">Whole organism</tissue>
    </source>
</reference>
<keyword evidence="2" id="KW-1185">Reference proteome</keyword>
<proteinExistence type="predicted"/>
<dbReference type="Proteomes" id="UP000790347">
    <property type="component" value="Unassembled WGS sequence"/>
</dbReference>
<comment type="caution">
    <text evidence="1">The sequence shown here is derived from an EMBL/GenBank/DDBJ whole genome shotgun (WGS) entry which is preliminary data.</text>
</comment>
<sequence>MKLKQQQQQNEISIQNEWKKNLEYEKQETTSTWGDYDHAILSIHLIICQYNDFASFFTKKKEIQIIKSFGSI</sequence>
<organism evidence="1 2">
    <name type="scientific">Dermatophagoides farinae</name>
    <name type="common">American house dust mite</name>
    <dbReference type="NCBI Taxonomy" id="6954"/>
    <lineage>
        <taxon>Eukaryota</taxon>
        <taxon>Metazoa</taxon>
        <taxon>Ecdysozoa</taxon>
        <taxon>Arthropoda</taxon>
        <taxon>Chelicerata</taxon>
        <taxon>Arachnida</taxon>
        <taxon>Acari</taxon>
        <taxon>Acariformes</taxon>
        <taxon>Sarcoptiformes</taxon>
        <taxon>Astigmata</taxon>
        <taxon>Psoroptidia</taxon>
        <taxon>Analgoidea</taxon>
        <taxon>Pyroglyphidae</taxon>
        <taxon>Dermatophagoidinae</taxon>
        <taxon>Dermatophagoides</taxon>
    </lineage>
</organism>
<evidence type="ECO:0000313" key="1">
    <source>
        <dbReference type="EMBL" id="KAH9497379.1"/>
    </source>
</evidence>
<name>A0A922HLV0_DERFA</name>